<dbReference type="AlphaFoldDB" id="A0A6V7VIT7"/>
<protein>
    <submittedName>
        <fullName evidence="3">Uncharacterized protein</fullName>
    </submittedName>
</protein>
<dbReference type="EMBL" id="CAJEWN010000242">
    <property type="protein sequence ID" value="CAD2174773.1"/>
    <property type="molecule type" value="Genomic_DNA"/>
</dbReference>
<dbReference type="SUPFAM" id="SSF51197">
    <property type="entry name" value="Clavaminate synthase-like"/>
    <property type="match status" value="1"/>
</dbReference>
<dbReference type="InterPro" id="IPR037151">
    <property type="entry name" value="AlkB-like_sf"/>
</dbReference>
<evidence type="ECO:0000256" key="2">
    <source>
        <dbReference type="SAM" id="MobiDB-lite"/>
    </source>
</evidence>
<comment type="caution">
    <text evidence="3">The sequence shown here is derived from an EMBL/GenBank/DDBJ whole genome shotgun (WGS) entry which is preliminary data.</text>
</comment>
<dbReference type="Gene3D" id="2.60.120.590">
    <property type="entry name" value="Alpha-ketoglutarate-dependent dioxygenase AlkB-like"/>
    <property type="match status" value="1"/>
</dbReference>
<gene>
    <name evidence="3" type="ORF">MENT_LOCUS26462</name>
</gene>
<feature type="compositionally biased region" description="Polar residues" evidence="2">
    <location>
        <begin position="244"/>
        <end position="253"/>
    </location>
</feature>
<sequence>MLLLYRNRELIDYILKISTTFSLPNRCFCSSFVQKEKKLIPSDFIEIYNRDQWSLEILSNFIADCNIQPDFISQDEECQLLQEIEPHMKRMRWEEEHWDQQIHLYREREQLKWNINNQKIVERIWRTSFPNSTRKSPYVHILDLHECGFIRPHVDESRYCGGIISGLSLLSTSIMRLVHTNPQLSNICKADLLLPRRSLYRLTGLARFEFTHEILANEESNFRGKYVPRQRRISVICREFPTSQNDVTSSKPENQMKIIPQSE</sequence>
<proteinExistence type="predicted"/>
<feature type="region of interest" description="Disordered" evidence="2">
    <location>
        <begin position="244"/>
        <end position="263"/>
    </location>
</feature>
<organism evidence="3 4">
    <name type="scientific">Meloidogyne enterolobii</name>
    <name type="common">Root-knot nematode worm</name>
    <name type="synonym">Meloidogyne mayaguensis</name>
    <dbReference type="NCBI Taxonomy" id="390850"/>
    <lineage>
        <taxon>Eukaryota</taxon>
        <taxon>Metazoa</taxon>
        <taxon>Ecdysozoa</taxon>
        <taxon>Nematoda</taxon>
        <taxon>Chromadorea</taxon>
        <taxon>Rhabditida</taxon>
        <taxon>Tylenchina</taxon>
        <taxon>Tylenchomorpha</taxon>
        <taxon>Tylenchoidea</taxon>
        <taxon>Meloidogynidae</taxon>
        <taxon>Meloidogyninae</taxon>
        <taxon>Meloidogyne</taxon>
    </lineage>
</organism>
<dbReference type="Proteomes" id="UP000580250">
    <property type="component" value="Unassembled WGS sequence"/>
</dbReference>
<dbReference type="PANTHER" id="PTHR21052:SF0">
    <property type="entry name" value="ALPHA-KETOGLUTARATE-DEPENDENT DIOXYGENASE ALKB HOMOLOG 7, MITOCHONDRIAL"/>
    <property type="match status" value="1"/>
</dbReference>
<comment type="cofactor">
    <cofactor evidence="1">
        <name>Fe(2+)</name>
        <dbReference type="ChEBI" id="CHEBI:29033"/>
    </cofactor>
</comment>
<name>A0A6V7VIT7_MELEN</name>
<evidence type="ECO:0000256" key="1">
    <source>
        <dbReference type="ARBA" id="ARBA00001954"/>
    </source>
</evidence>
<dbReference type="PANTHER" id="PTHR21052">
    <property type="entry name" value="SPERMATOGENESIS ASSOCIATED 11-RELATED"/>
    <property type="match status" value="1"/>
</dbReference>
<dbReference type="GO" id="GO:0006631">
    <property type="term" value="P:fatty acid metabolic process"/>
    <property type="evidence" value="ECO:0007669"/>
    <property type="project" value="TreeGrafter"/>
</dbReference>
<dbReference type="InterPro" id="IPR032870">
    <property type="entry name" value="ALKBH7-like"/>
</dbReference>
<dbReference type="GO" id="GO:0006974">
    <property type="term" value="P:DNA damage response"/>
    <property type="evidence" value="ECO:0007669"/>
    <property type="project" value="InterPro"/>
</dbReference>
<dbReference type="GO" id="GO:0005759">
    <property type="term" value="C:mitochondrial matrix"/>
    <property type="evidence" value="ECO:0007669"/>
    <property type="project" value="TreeGrafter"/>
</dbReference>
<dbReference type="OrthoDB" id="28127at2759"/>
<evidence type="ECO:0000313" key="3">
    <source>
        <dbReference type="EMBL" id="CAD2174773.1"/>
    </source>
</evidence>
<accession>A0A6V7VIT7</accession>
<reference evidence="3 4" key="1">
    <citation type="submission" date="2020-08" db="EMBL/GenBank/DDBJ databases">
        <authorList>
            <person name="Koutsovoulos G."/>
            <person name="Danchin GJ E."/>
        </authorList>
    </citation>
    <scope>NUCLEOTIDE SEQUENCE [LARGE SCALE GENOMIC DNA]</scope>
</reference>
<evidence type="ECO:0000313" key="4">
    <source>
        <dbReference type="Proteomes" id="UP000580250"/>
    </source>
</evidence>